<keyword evidence="1" id="KW-1133">Transmembrane helix</keyword>
<accession>A4BYY5</accession>
<feature type="transmembrane region" description="Helical" evidence="1">
    <location>
        <begin position="129"/>
        <end position="152"/>
    </location>
</feature>
<keyword evidence="1" id="KW-0472">Membrane</keyword>
<dbReference type="Proteomes" id="UP000003053">
    <property type="component" value="Unassembled WGS sequence"/>
</dbReference>
<gene>
    <name evidence="2" type="ORF">PI23P_07130</name>
</gene>
<dbReference type="HOGENOM" id="CLU_081813_1_0_10"/>
<evidence type="ECO:0000313" key="2">
    <source>
        <dbReference type="EMBL" id="EAR12378.1"/>
    </source>
</evidence>
<keyword evidence="3" id="KW-1185">Reference proteome</keyword>
<feature type="transmembrane region" description="Helical" evidence="1">
    <location>
        <begin position="225"/>
        <end position="242"/>
    </location>
</feature>
<feature type="transmembrane region" description="Helical" evidence="1">
    <location>
        <begin position="158"/>
        <end position="179"/>
    </location>
</feature>
<feature type="transmembrane region" description="Helical" evidence="1">
    <location>
        <begin position="7"/>
        <end position="26"/>
    </location>
</feature>
<evidence type="ECO:0000313" key="3">
    <source>
        <dbReference type="Proteomes" id="UP000003053"/>
    </source>
</evidence>
<feature type="transmembrane region" description="Helical" evidence="1">
    <location>
        <begin position="200"/>
        <end position="219"/>
    </location>
</feature>
<name>A4BYY5_9FLAO</name>
<dbReference type="eggNOG" id="COG0382">
    <property type="taxonomic scope" value="Bacteria"/>
</dbReference>
<organism evidence="2 3">
    <name type="scientific">Polaribacter irgensii 23-P</name>
    <dbReference type="NCBI Taxonomy" id="313594"/>
    <lineage>
        <taxon>Bacteria</taxon>
        <taxon>Pseudomonadati</taxon>
        <taxon>Bacteroidota</taxon>
        <taxon>Flavobacteriia</taxon>
        <taxon>Flavobacteriales</taxon>
        <taxon>Flavobacteriaceae</taxon>
    </lineage>
</organism>
<dbReference type="RefSeq" id="WP_004570046.1">
    <property type="nucleotide sequence ID" value="NZ_CH724148.1"/>
</dbReference>
<evidence type="ECO:0000256" key="1">
    <source>
        <dbReference type="SAM" id="Phobius"/>
    </source>
</evidence>
<proteinExistence type="predicted"/>
<feature type="transmembrane region" description="Helical" evidence="1">
    <location>
        <begin position="75"/>
        <end position="92"/>
    </location>
</feature>
<dbReference type="OrthoDB" id="1467772at2"/>
<comment type="caution">
    <text evidence="2">The sequence shown here is derived from an EMBL/GenBank/DDBJ whole genome shotgun (WGS) entry which is preliminary data.</text>
</comment>
<dbReference type="EMBL" id="AAOG01000002">
    <property type="protein sequence ID" value="EAR12378.1"/>
    <property type="molecule type" value="Genomic_DNA"/>
</dbReference>
<evidence type="ECO:0008006" key="4">
    <source>
        <dbReference type="Google" id="ProtNLM"/>
    </source>
</evidence>
<reference evidence="2 3" key="1">
    <citation type="submission" date="2006-02" db="EMBL/GenBank/DDBJ databases">
        <authorList>
            <person name="Murray A."/>
            <person name="Staley J."/>
            <person name="Ferriera S."/>
            <person name="Johnson J."/>
            <person name="Kravitz S."/>
            <person name="Halpern A."/>
            <person name="Remington K."/>
            <person name="Beeson K."/>
            <person name="Tran B."/>
            <person name="Rogers Y.-H."/>
            <person name="Friedman R."/>
            <person name="Venter J.C."/>
        </authorList>
    </citation>
    <scope>NUCLEOTIDE SEQUENCE [LARGE SCALE GENOMIC DNA]</scope>
    <source>
        <strain evidence="2 3">23-P</strain>
    </source>
</reference>
<dbReference type="AlphaFoldDB" id="A4BYY5"/>
<feature type="transmembrane region" description="Helical" evidence="1">
    <location>
        <begin position="254"/>
        <end position="273"/>
    </location>
</feature>
<feature type="transmembrane region" description="Helical" evidence="1">
    <location>
        <begin position="32"/>
        <end position="55"/>
    </location>
</feature>
<feature type="transmembrane region" description="Helical" evidence="1">
    <location>
        <begin position="98"/>
        <end position="117"/>
    </location>
</feature>
<protein>
    <recommendedName>
        <fullName evidence="4">Prenyltransferase</fullName>
    </recommendedName>
</protein>
<sequence>MKFFKLLFSFYINASIHVGVSVYAFVKITEQYFGTPFNVSLSWTIFFGTITGYNFVKYAGVARLHHRSLTSNLKAIQIFSFFCFVAMCYFAVQLPLQILIIATPFAGLTLLYAVPFLSGFQKNLRQVSYLKGIVVAFVWAGFTVLIPCIAAGKEMLLSVILLSVQRFIIVVVLIFPFDIRDVKYDAISLQTIPTKIGVEKTKRVGLGLMVFALLIEYAINAEAALKNTFMIFFFMVLVFLMRSKIKQSKYYSSFWIESLPLIWWLLILGFRNLY</sequence>
<keyword evidence="1" id="KW-0812">Transmembrane</keyword>
<dbReference type="STRING" id="313594.PI23P_07130"/>